<reference evidence="2 3" key="1">
    <citation type="submission" date="2015-10" db="EMBL/GenBank/DDBJ databases">
        <title>Metagenome-Assembled Genomes uncover a global brackish microbiome.</title>
        <authorList>
            <person name="Hugerth L.W."/>
            <person name="Larsson J."/>
            <person name="Alneberg J."/>
            <person name="Lindh M.V."/>
            <person name="Legrand C."/>
            <person name="Pinhassi J."/>
            <person name="Andersson A.F."/>
        </authorList>
    </citation>
    <scope>NUCLEOTIDE SEQUENCE [LARGE SCALE GENOMIC DNA]</scope>
    <source>
        <strain evidence="2">BACL4 MAG-120507-bin80</strain>
    </source>
</reference>
<gene>
    <name evidence="2" type="ORF">ABR69_06365</name>
</gene>
<dbReference type="SUPFAM" id="SSF50090">
    <property type="entry name" value="Electron transport accessory proteins"/>
    <property type="match status" value="1"/>
</dbReference>
<proteinExistence type="predicted"/>
<dbReference type="InterPro" id="IPR042262">
    <property type="entry name" value="CN_hydtase_beta_C"/>
</dbReference>
<evidence type="ECO:0000259" key="1">
    <source>
        <dbReference type="Pfam" id="PF21006"/>
    </source>
</evidence>
<dbReference type="InterPro" id="IPR049054">
    <property type="entry name" value="CN_hydtase_beta-like_N"/>
</dbReference>
<dbReference type="Proteomes" id="UP000051934">
    <property type="component" value="Unassembled WGS sequence"/>
</dbReference>
<sequence length="114" mass="12490">MTDFLYQPKDADGPVFKAPWEATAFGLVLALHKAGAFTWAEWASYLTDAIESAQASGDADIGDTYYEHWLAALEAIAQNKKLTGLAELLQRKDEWESAYLNTPHGKAVELSAAN</sequence>
<evidence type="ECO:0000313" key="2">
    <source>
        <dbReference type="EMBL" id="KRO70540.1"/>
    </source>
</evidence>
<dbReference type="InterPro" id="IPR008990">
    <property type="entry name" value="Elect_transpt_acc-like_dom_sf"/>
</dbReference>
<dbReference type="EMBL" id="LIBB01000321">
    <property type="protein sequence ID" value="KRO70540.1"/>
    <property type="molecule type" value="Genomic_DNA"/>
</dbReference>
<feature type="domain" description="Nitrile hydratase beta subunit-like N-terminal" evidence="1">
    <location>
        <begin position="11"/>
        <end position="96"/>
    </location>
</feature>
<comment type="caution">
    <text evidence="2">The sequence shown here is derived from an EMBL/GenBank/DDBJ whole genome shotgun (WGS) entry which is preliminary data.</text>
</comment>
<dbReference type="InterPro" id="IPR023808">
    <property type="entry name" value="Nitrile_Hydratase_acc_put"/>
</dbReference>
<evidence type="ECO:0000313" key="3">
    <source>
        <dbReference type="Proteomes" id="UP000051934"/>
    </source>
</evidence>
<organism evidence="2 3">
    <name type="scientific">OM182 bacterium BACL3 MAG-120507-bin80</name>
    <dbReference type="NCBI Taxonomy" id="1655577"/>
    <lineage>
        <taxon>Bacteria</taxon>
        <taxon>Pseudomonadati</taxon>
        <taxon>Pseudomonadota</taxon>
        <taxon>Gammaproteobacteria</taxon>
        <taxon>OMG group</taxon>
        <taxon>OM182 clade</taxon>
    </lineage>
</organism>
<dbReference type="Pfam" id="PF21006">
    <property type="entry name" value="NHase_beta_N"/>
    <property type="match status" value="1"/>
</dbReference>
<dbReference type="NCBIfam" id="TIGR03889">
    <property type="entry name" value="nitrile_acc"/>
    <property type="match status" value="1"/>
</dbReference>
<protein>
    <recommendedName>
        <fullName evidence="1">Nitrile hydratase beta subunit-like N-terminal domain-containing protein</fullName>
    </recommendedName>
</protein>
<name>A0A0R2S6L5_9GAMM</name>
<accession>A0A0R2S6L5</accession>
<dbReference type="AlphaFoldDB" id="A0A0R2S6L5"/>
<dbReference type="Gene3D" id="1.10.472.20">
    <property type="entry name" value="Nitrile hydratase, beta subunit"/>
    <property type="match status" value="1"/>
</dbReference>